<evidence type="ECO:0000313" key="1">
    <source>
        <dbReference type="EMBL" id="RDB17756.1"/>
    </source>
</evidence>
<name>A0A369JFY9_HYPMA</name>
<proteinExistence type="predicted"/>
<dbReference type="OrthoDB" id="3163863at2759"/>
<gene>
    <name evidence="1" type="ORF">Hypma_001070</name>
</gene>
<evidence type="ECO:0000313" key="2">
    <source>
        <dbReference type="Proteomes" id="UP000076154"/>
    </source>
</evidence>
<dbReference type="InParanoid" id="A0A369JFY9"/>
<evidence type="ECO:0008006" key="3">
    <source>
        <dbReference type="Google" id="ProtNLM"/>
    </source>
</evidence>
<dbReference type="EMBL" id="LUEZ02000110">
    <property type="protein sequence ID" value="RDB17756.1"/>
    <property type="molecule type" value="Genomic_DNA"/>
</dbReference>
<reference evidence="1" key="1">
    <citation type="submission" date="2018-04" db="EMBL/GenBank/DDBJ databases">
        <title>Whole genome sequencing of Hypsizygus marmoreus.</title>
        <authorList>
            <person name="Choi I.-G."/>
            <person name="Min B."/>
            <person name="Kim J.-G."/>
            <person name="Kim S."/>
            <person name="Oh Y.-L."/>
            <person name="Kong W.-S."/>
            <person name="Park H."/>
            <person name="Jeong J."/>
            <person name="Song E.-S."/>
        </authorList>
    </citation>
    <scope>NUCLEOTIDE SEQUENCE [LARGE SCALE GENOMIC DNA]</scope>
    <source>
        <strain evidence="1">51987-8</strain>
    </source>
</reference>
<keyword evidence="2" id="KW-1185">Reference proteome</keyword>
<dbReference type="AlphaFoldDB" id="A0A369JFY9"/>
<dbReference type="Proteomes" id="UP000076154">
    <property type="component" value="Unassembled WGS sequence"/>
</dbReference>
<protein>
    <recommendedName>
        <fullName evidence="3">HNH nuclease domain-containing protein</fullName>
    </recommendedName>
</protein>
<organism evidence="1 2">
    <name type="scientific">Hypsizygus marmoreus</name>
    <name type="common">White beech mushroom</name>
    <name type="synonym">Agaricus marmoreus</name>
    <dbReference type="NCBI Taxonomy" id="39966"/>
    <lineage>
        <taxon>Eukaryota</taxon>
        <taxon>Fungi</taxon>
        <taxon>Dikarya</taxon>
        <taxon>Basidiomycota</taxon>
        <taxon>Agaricomycotina</taxon>
        <taxon>Agaricomycetes</taxon>
        <taxon>Agaricomycetidae</taxon>
        <taxon>Agaricales</taxon>
        <taxon>Tricholomatineae</taxon>
        <taxon>Lyophyllaceae</taxon>
        <taxon>Hypsizygus</taxon>
    </lineage>
</organism>
<sequence>MSLLHQLSLHCVFSAATQDSHAPADLIRSDSFNETVHDMETGSNSNELLVGYAKSLHEILAASDKDVFHFGGSQLKLHPVLREMLAHAYICGGVNGTRSTASIIVGCVRGGDPKSDATIDMLRNLAISWVSHFLFVFKSSHSRFTQLSSEPSETATPSFEDTDTRLKVSSIAGNHRTGFRDDILKRDGYQCIVTGFRDLAFLVAVAIFNREDLDQYLSTLTTWDILRNFAQLTPANVEDLGKLIDAPPNGFLLQHDALNGFDRFAWCLEKTEVENRYTVNIFDEYKHSIFGLTKGQVKVVEFEDHSDEFRSDEERSSPLKRSLGVPLPDPHYISIHAAIAGVLHMSGAGKFLDELLDKFDSNGVGSSAVPSWEDLCGGVQLADVRKGLAASGLGA</sequence>
<accession>A0A369JFY9</accession>
<dbReference type="STRING" id="39966.A0A369JFY9"/>
<comment type="caution">
    <text evidence="1">The sequence shown here is derived from an EMBL/GenBank/DDBJ whole genome shotgun (WGS) entry which is preliminary data.</text>
</comment>